<keyword evidence="3" id="KW-0687">Ribonucleoprotein</keyword>
<evidence type="ECO:0000256" key="1">
    <source>
        <dbReference type="ARBA" id="ARBA00006857"/>
    </source>
</evidence>
<dbReference type="PROSITE" id="PS01194">
    <property type="entry name" value="RIBOSOMAL_L15E"/>
    <property type="match status" value="1"/>
</dbReference>
<dbReference type="NCBIfam" id="NF003269">
    <property type="entry name" value="PRK04243.1"/>
    <property type="match status" value="1"/>
</dbReference>
<dbReference type="InterPro" id="IPR000439">
    <property type="entry name" value="Ribosomal_eL15"/>
</dbReference>
<sequence length="181" mass="21129">MYKYIRDAWKNPSDSFVKELMQQRAPQWRRESVIQRIDRPTRLDRARSLGYKAKKGYVVVRTRVRRGGSRKTRFTAGRKPKRQGVNKITPAKSIKRIAEERVAKKYPNLEVLNSYWVWEDGKFKFFEVILVDPNSPSIKADKNINWICENPHTSRVLRGLTSEGKKNRGLRGKGKGAEKAR</sequence>
<evidence type="ECO:0000256" key="3">
    <source>
        <dbReference type="ARBA" id="ARBA00023274"/>
    </source>
</evidence>
<comment type="caution">
    <text evidence="7">The sequence shown here is derived from an EMBL/GenBank/DDBJ whole genome shotgun (WGS) entry which is preliminary data.</text>
</comment>
<evidence type="ECO:0000256" key="2">
    <source>
        <dbReference type="ARBA" id="ARBA00022980"/>
    </source>
</evidence>
<dbReference type="SMART" id="SM01384">
    <property type="entry name" value="Ribosomal_L15e"/>
    <property type="match status" value="1"/>
</dbReference>
<accession>A0A2A2H1U3</accession>
<proteinExistence type="inferred from homology"/>
<dbReference type="GO" id="GO:0022625">
    <property type="term" value="C:cytosolic large ribosomal subunit"/>
    <property type="evidence" value="ECO:0007669"/>
    <property type="project" value="TreeGrafter"/>
</dbReference>
<gene>
    <name evidence="7" type="ORF">ASJ80_00080</name>
</gene>
<dbReference type="Gene3D" id="3.40.1120.10">
    <property type="entry name" value="Ribosomal protein l15e"/>
    <property type="match status" value="1"/>
</dbReference>
<dbReference type="EMBL" id="LMVM01000038">
    <property type="protein sequence ID" value="PAV03391.1"/>
    <property type="molecule type" value="Genomic_DNA"/>
</dbReference>
<evidence type="ECO:0000256" key="6">
    <source>
        <dbReference type="SAM" id="MobiDB-lite"/>
    </source>
</evidence>
<dbReference type="SUPFAM" id="SSF54189">
    <property type="entry name" value="Ribosomal proteins S24e, L23 and L15e"/>
    <property type="match status" value="1"/>
</dbReference>
<reference evidence="7 8" key="1">
    <citation type="journal article" date="2017" name="BMC Genomics">
        <title>Genomic analysis of methanogenic archaea reveals a shift towards energy conservation.</title>
        <authorList>
            <person name="Gilmore S.P."/>
            <person name="Henske J.K."/>
            <person name="Sexton J.A."/>
            <person name="Solomon K.V."/>
            <person name="Seppala S."/>
            <person name="Yoo J.I."/>
            <person name="Huyett L.M."/>
            <person name="Pressman A."/>
            <person name="Cogan J.Z."/>
            <person name="Kivenson V."/>
            <person name="Peng X."/>
            <person name="Tan Y."/>
            <person name="Valentine D.L."/>
            <person name="O'Malley M.A."/>
        </authorList>
    </citation>
    <scope>NUCLEOTIDE SEQUENCE [LARGE SCALE GENOMIC DNA]</scope>
    <source>
        <strain evidence="7 8">M.o.H.</strain>
    </source>
</reference>
<dbReference type="InterPro" id="IPR024794">
    <property type="entry name" value="Rbsml_eL15_core_dom_sf"/>
</dbReference>
<name>A0A2A2H1U3_METBR</name>
<dbReference type="Pfam" id="PF00827">
    <property type="entry name" value="Ribosomal_L15e"/>
    <property type="match status" value="1"/>
</dbReference>
<keyword evidence="8" id="KW-1185">Reference proteome</keyword>
<protein>
    <recommendedName>
        <fullName evidence="4">Large ribosomal subunit protein eL15</fullName>
    </recommendedName>
    <alternativeName>
        <fullName evidence="5">50S ribosomal protein L15e</fullName>
    </alternativeName>
</protein>
<keyword evidence="2 7" id="KW-0689">Ribosomal protein</keyword>
<evidence type="ECO:0000256" key="4">
    <source>
        <dbReference type="ARBA" id="ARBA00035214"/>
    </source>
</evidence>
<dbReference type="GO" id="GO:0003735">
    <property type="term" value="F:structural constituent of ribosome"/>
    <property type="evidence" value="ECO:0007669"/>
    <property type="project" value="InterPro"/>
</dbReference>
<evidence type="ECO:0000313" key="7">
    <source>
        <dbReference type="EMBL" id="PAV03391.1"/>
    </source>
</evidence>
<dbReference type="PANTHER" id="PTHR11847">
    <property type="entry name" value="RIBOSOMAL PROTEIN L15"/>
    <property type="match status" value="1"/>
</dbReference>
<dbReference type="InterPro" id="IPR020925">
    <property type="entry name" value="Ribosomal_eL15_CS"/>
</dbReference>
<dbReference type="PANTHER" id="PTHR11847:SF4">
    <property type="entry name" value="LARGE RIBOSOMAL SUBUNIT PROTEIN EL15"/>
    <property type="match status" value="1"/>
</dbReference>
<dbReference type="AlphaFoldDB" id="A0A2A2H1U3"/>
<dbReference type="RefSeq" id="WP_069583262.1">
    <property type="nucleotide sequence ID" value="NZ_LMVM01000038.1"/>
</dbReference>
<feature type="region of interest" description="Disordered" evidence="6">
    <location>
        <begin position="158"/>
        <end position="181"/>
    </location>
</feature>
<organism evidence="7 8">
    <name type="scientific">Methanobacterium bryantii</name>
    <dbReference type="NCBI Taxonomy" id="2161"/>
    <lineage>
        <taxon>Archaea</taxon>
        <taxon>Methanobacteriati</taxon>
        <taxon>Methanobacteriota</taxon>
        <taxon>Methanomada group</taxon>
        <taxon>Methanobacteria</taxon>
        <taxon>Methanobacteriales</taxon>
        <taxon>Methanobacteriaceae</taxon>
        <taxon>Methanobacterium</taxon>
    </lineage>
</organism>
<dbReference type="Proteomes" id="UP000217784">
    <property type="component" value="Unassembled WGS sequence"/>
</dbReference>
<dbReference type="GO" id="GO:0002181">
    <property type="term" value="P:cytoplasmic translation"/>
    <property type="evidence" value="ECO:0007669"/>
    <property type="project" value="TreeGrafter"/>
</dbReference>
<comment type="similarity">
    <text evidence="1">Belongs to the eukaryotic ribosomal protein eL15 family.</text>
</comment>
<evidence type="ECO:0000313" key="8">
    <source>
        <dbReference type="Proteomes" id="UP000217784"/>
    </source>
</evidence>
<dbReference type="GO" id="GO:0003723">
    <property type="term" value="F:RNA binding"/>
    <property type="evidence" value="ECO:0007669"/>
    <property type="project" value="TreeGrafter"/>
</dbReference>
<dbReference type="FunFam" id="3.40.1120.10:FF:000002">
    <property type="entry name" value="50S ribosomal protein L15e"/>
    <property type="match status" value="1"/>
</dbReference>
<dbReference type="OrthoDB" id="8183at2157"/>
<dbReference type="InterPro" id="IPR012678">
    <property type="entry name" value="Ribosomal_uL23/eL15/eS24_sf"/>
</dbReference>
<evidence type="ECO:0000256" key="5">
    <source>
        <dbReference type="ARBA" id="ARBA00035535"/>
    </source>
</evidence>